<evidence type="ECO:0000256" key="6">
    <source>
        <dbReference type="ARBA" id="ARBA00023136"/>
    </source>
</evidence>
<accession>A0A0G4N7Y0</accession>
<evidence type="ECO:0000256" key="3">
    <source>
        <dbReference type="ARBA" id="ARBA00022692"/>
    </source>
</evidence>
<dbReference type="EMBL" id="CVQH01027527">
    <property type="protein sequence ID" value="CRK42479.1"/>
    <property type="molecule type" value="Genomic_DNA"/>
</dbReference>
<feature type="transmembrane region" description="Helical" evidence="7">
    <location>
        <begin position="294"/>
        <end position="314"/>
    </location>
</feature>
<feature type="chain" id="PRO_5016486571" description="Post-GPI attachment to proteins factor 3" evidence="7">
    <location>
        <begin position="30"/>
        <end position="360"/>
    </location>
</feature>
<dbReference type="GO" id="GO:0005789">
    <property type="term" value="C:endoplasmic reticulum membrane"/>
    <property type="evidence" value="ECO:0007669"/>
    <property type="project" value="UniProtKB-SubCell"/>
</dbReference>
<protein>
    <recommendedName>
        <fullName evidence="7">Post-GPI attachment to proteins factor 3</fullName>
    </recommendedName>
</protein>
<keyword evidence="7" id="KW-0256">Endoplasmic reticulum</keyword>
<dbReference type="GO" id="GO:0006506">
    <property type="term" value="P:GPI anchor biosynthetic process"/>
    <property type="evidence" value="ECO:0007669"/>
    <property type="project" value="UniProtKB-KW"/>
</dbReference>
<keyword evidence="6 7" id="KW-0472">Membrane</keyword>
<keyword evidence="5 7" id="KW-1133">Transmembrane helix</keyword>
<comment type="similarity">
    <text evidence="7">Belongs to the PGAP3 family.</text>
</comment>
<dbReference type="GO" id="GO:0016788">
    <property type="term" value="F:hydrolase activity, acting on ester bonds"/>
    <property type="evidence" value="ECO:0007669"/>
    <property type="project" value="TreeGrafter"/>
</dbReference>
<reference evidence="8 9" key="1">
    <citation type="submission" date="2015-05" db="EMBL/GenBank/DDBJ databases">
        <authorList>
            <person name="Wang D.B."/>
            <person name="Wang M."/>
        </authorList>
    </citation>
    <scope>NUCLEOTIDE SEQUENCE [LARGE SCALE GENOMIC DNA]</scope>
    <source>
        <strain evidence="8">VL1</strain>
    </source>
</reference>
<feature type="transmembrane region" description="Helical" evidence="7">
    <location>
        <begin position="235"/>
        <end position="253"/>
    </location>
</feature>
<organism evidence="8 9">
    <name type="scientific">Verticillium longisporum</name>
    <name type="common">Verticillium dahliae var. longisporum</name>
    <dbReference type="NCBI Taxonomy" id="100787"/>
    <lineage>
        <taxon>Eukaryota</taxon>
        <taxon>Fungi</taxon>
        <taxon>Dikarya</taxon>
        <taxon>Ascomycota</taxon>
        <taxon>Pezizomycotina</taxon>
        <taxon>Sordariomycetes</taxon>
        <taxon>Hypocreomycetidae</taxon>
        <taxon>Glomerellales</taxon>
        <taxon>Plectosphaerellaceae</taxon>
        <taxon>Verticillium</taxon>
    </lineage>
</organism>
<keyword evidence="3 7" id="KW-0812">Transmembrane</keyword>
<feature type="signal peptide" evidence="7">
    <location>
        <begin position="1"/>
        <end position="29"/>
    </location>
</feature>
<evidence type="ECO:0000256" key="4">
    <source>
        <dbReference type="ARBA" id="ARBA00022729"/>
    </source>
</evidence>
<keyword evidence="2 7" id="KW-0337">GPI-anchor biosynthesis</keyword>
<dbReference type="AlphaFoldDB" id="A0A0G4N7Y0"/>
<evidence type="ECO:0000256" key="2">
    <source>
        <dbReference type="ARBA" id="ARBA00022502"/>
    </source>
</evidence>
<dbReference type="PANTHER" id="PTHR13148:SF0">
    <property type="entry name" value="POST-GPI ATTACHMENT TO PROTEINS FACTOR 3"/>
    <property type="match status" value="1"/>
</dbReference>
<feature type="transmembrane region" description="Helical" evidence="7">
    <location>
        <begin position="265"/>
        <end position="282"/>
    </location>
</feature>
<dbReference type="InterPro" id="IPR007217">
    <property type="entry name" value="Per1-like"/>
</dbReference>
<evidence type="ECO:0000313" key="9">
    <source>
        <dbReference type="Proteomes" id="UP000044602"/>
    </source>
</evidence>
<evidence type="ECO:0000313" key="8">
    <source>
        <dbReference type="EMBL" id="CRK42479.1"/>
    </source>
</evidence>
<sequence>MIRSSARAWLSPLLCSIALLLLFAVVVDASVGDRLPDFRECVEVRVMPSSATPRDTSSLIAGLQAGELPEFQPDTDSRDSMLTSSSLTALHRRLLFWTCSSECDYTCQHIITNRRVDRSLPIVQFHGKWPFHRLLGMQEPASVLFSLGNLVAHRDGLRKLRAAIPTAYPLHPFYVVLAQVGIASWVFSAVFHTRDSTATEQLDYFAAGASVLYGLYYTVVRIFRLYRATPRRRSVLRAWSLLCALLYAAHVAYLKGVAWDYTYNMAANVVVGMVQNALWVWYSYSKYRETKRAWAVWPGLVVASVITVMSLELFDFAPVWGALDAHSLWHLGTIAPTVLWYNFLIKDAQDDMAGTERLKG</sequence>
<gene>
    <name evidence="8" type="ORF">BN1708_008765</name>
</gene>
<dbReference type="PANTHER" id="PTHR13148">
    <property type="entry name" value="PER1-RELATED"/>
    <property type="match status" value="1"/>
</dbReference>
<feature type="transmembrane region" description="Helical" evidence="7">
    <location>
        <begin position="173"/>
        <end position="192"/>
    </location>
</feature>
<dbReference type="STRING" id="100787.A0A0G4N7Y0"/>
<keyword evidence="9" id="KW-1185">Reference proteome</keyword>
<keyword evidence="4 7" id="KW-0732">Signal</keyword>
<comment type="function">
    <text evidence="7">Involved in the lipid remodeling steps of GPI-anchor maturation.</text>
</comment>
<comment type="subcellular location">
    <subcellularLocation>
        <location evidence="1">Endomembrane system</location>
        <topology evidence="1">Multi-pass membrane protein</topology>
    </subcellularLocation>
    <subcellularLocation>
        <location evidence="7">Endoplasmic reticulum membrane</location>
        <topology evidence="7">Multi-pass membrane protein</topology>
    </subcellularLocation>
</comment>
<dbReference type="Proteomes" id="UP000044602">
    <property type="component" value="Unassembled WGS sequence"/>
</dbReference>
<dbReference type="Pfam" id="PF04080">
    <property type="entry name" value="Per1"/>
    <property type="match status" value="1"/>
</dbReference>
<evidence type="ECO:0000256" key="7">
    <source>
        <dbReference type="RuleBase" id="RU365066"/>
    </source>
</evidence>
<comment type="caution">
    <text evidence="7">Lacks conserved residue(s) required for the propagation of feature annotation.</text>
</comment>
<evidence type="ECO:0000256" key="5">
    <source>
        <dbReference type="ARBA" id="ARBA00022989"/>
    </source>
</evidence>
<evidence type="ECO:0000256" key="1">
    <source>
        <dbReference type="ARBA" id="ARBA00004127"/>
    </source>
</evidence>
<feature type="transmembrane region" description="Helical" evidence="7">
    <location>
        <begin position="204"/>
        <end position="223"/>
    </location>
</feature>
<feature type="transmembrane region" description="Helical" evidence="7">
    <location>
        <begin position="326"/>
        <end position="344"/>
    </location>
</feature>
<name>A0A0G4N7Y0_VERLO</name>
<proteinExistence type="inferred from homology"/>